<name>A0A3P3F879_9HYPH</name>
<proteinExistence type="predicted"/>
<sequence>MKPGEFIANLFAALLLAGLIAGVFLVFGRPLWPERQASMVVLFPVDATTTGSVRGACFEPCLPLRFDLKRAPPRPSSKS</sequence>
<keyword evidence="1" id="KW-0472">Membrane</keyword>
<keyword evidence="1" id="KW-0812">Transmembrane</keyword>
<evidence type="ECO:0000256" key="1">
    <source>
        <dbReference type="SAM" id="Phobius"/>
    </source>
</evidence>
<reference evidence="2 3" key="1">
    <citation type="submission" date="2018-11" db="EMBL/GenBank/DDBJ databases">
        <title>the genome of Mesorhizobium tamadayense DSM 28320.</title>
        <authorList>
            <person name="Gao J."/>
        </authorList>
    </citation>
    <scope>NUCLEOTIDE SEQUENCE [LARGE SCALE GENOMIC DNA]</scope>
    <source>
        <strain evidence="2 3">DSM 28320</strain>
    </source>
</reference>
<dbReference type="Proteomes" id="UP000273786">
    <property type="component" value="Unassembled WGS sequence"/>
</dbReference>
<evidence type="ECO:0000313" key="3">
    <source>
        <dbReference type="Proteomes" id="UP000273786"/>
    </source>
</evidence>
<dbReference type="AlphaFoldDB" id="A0A3P3F879"/>
<accession>A0A3P3F879</accession>
<evidence type="ECO:0000313" key="2">
    <source>
        <dbReference type="EMBL" id="RRH94843.1"/>
    </source>
</evidence>
<dbReference type="EMBL" id="RQXT01000040">
    <property type="protein sequence ID" value="RRH94843.1"/>
    <property type="molecule type" value="Genomic_DNA"/>
</dbReference>
<feature type="transmembrane region" description="Helical" evidence="1">
    <location>
        <begin position="6"/>
        <end position="27"/>
    </location>
</feature>
<dbReference type="OrthoDB" id="8083319at2"/>
<keyword evidence="1" id="KW-1133">Transmembrane helix</keyword>
<comment type="caution">
    <text evidence="2">The sequence shown here is derived from an EMBL/GenBank/DDBJ whole genome shotgun (WGS) entry which is preliminary data.</text>
</comment>
<organism evidence="2 3">
    <name type="scientific">Mesorhizobium tamadayense</name>
    <dbReference type="NCBI Taxonomy" id="425306"/>
    <lineage>
        <taxon>Bacteria</taxon>
        <taxon>Pseudomonadati</taxon>
        <taxon>Pseudomonadota</taxon>
        <taxon>Alphaproteobacteria</taxon>
        <taxon>Hyphomicrobiales</taxon>
        <taxon>Phyllobacteriaceae</taxon>
        <taxon>Mesorhizobium</taxon>
    </lineage>
</organism>
<keyword evidence="3" id="KW-1185">Reference proteome</keyword>
<protein>
    <submittedName>
        <fullName evidence="2">Polymerase</fullName>
    </submittedName>
</protein>
<gene>
    <name evidence="2" type="ORF">EH240_26355</name>
</gene>